<dbReference type="GO" id="GO:1902201">
    <property type="term" value="P:negative regulation of bacterial-type flagellum-dependent cell motility"/>
    <property type="evidence" value="ECO:0007669"/>
    <property type="project" value="TreeGrafter"/>
</dbReference>
<dbReference type="RefSeq" id="WP_156714958.1">
    <property type="nucleotide sequence ID" value="NZ_WPHG01000006.1"/>
</dbReference>
<feature type="transmembrane region" description="Helical" evidence="3">
    <location>
        <begin position="92"/>
        <end position="112"/>
    </location>
</feature>
<feature type="transmembrane region" description="Helical" evidence="3">
    <location>
        <begin position="6"/>
        <end position="26"/>
    </location>
</feature>
<dbReference type="SUPFAM" id="SSF55073">
    <property type="entry name" value="Nucleotide cyclase"/>
    <property type="match status" value="1"/>
</dbReference>
<evidence type="ECO:0000259" key="4">
    <source>
        <dbReference type="PROSITE" id="PS50887"/>
    </source>
</evidence>
<name>A0A844QNR9_9HYPH</name>
<dbReference type="GO" id="GO:0052621">
    <property type="term" value="F:diguanylate cyclase activity"/>
    <property type="evidence" value="ECO:0007669"/>
    <property type="project" value="UniProtKB-EC"/>
</dbReference>
<keyword evidence="3" id="KW-1133">Transmembrane helix</keyword>
<dbReference type="PANTHER" id="PTHR45138">
    <property type="entry name" value="REGULATORY COMPONENTS OF SENSORY TRANSDUCTION SYSTEM"/>
    <property type="match status" value="1"/>
</dbReference>
<sequence>MALDSFTLFAANAVVLALMALAFHFAGRRNPDQAYWRSWCAANLLLAAALVFFMFPARLPETLSMIVPNGLLLAGFGLRWRAAREFSGRGSTVHSIWAPTILFLVLCAIPPVAGSYAIIYSVVNILLATLAGAVAWEFRRDRDDQLPSRYGLIAAYALLSLSFAARVVQGFFVGDAFDAYLPYDAMLTVHLVIALLHTPASGAFALSIAYERTTAKLRHAAAHDSLTELLNRGAFERMVAARMSRDNAAAQAVLLLDIDRFKRINDRHGHAAGDAILRACARIVEDEAGRNTLVARIGGEEFAVHIHNATAPEAERTAERIRAAVQSARITAGDNTLAMTVSVGWFWNEGAGLDLEDMLRRADVALYRAKETGRNRVERLAA</sequence>
<dbReference type="GO" id="GO:0043709">
    <property type="term" value="P:cell adhesion involved in single-species biofilm formation"/>
    <property type="evidence" value="ECO:0007669"/>
    <property type="project" value="TreeGrafter"/>
</dbReference>
<dbReference type="Gene3D" id="3.30.70.270">
    <property type="match status" value="1"/>
</dbReference>
<dbReference type="PROSITE" id="PS50887">
    <property type="entry name" value="GGDEF"/>
    <property type="match status" value="1"/>
</dbReference>
<evidence type="ECO:0000313" key="6">
    <source>
        <dbReference type="Proteomes" id="UP000463224"/>
    </source>
</evidence>
<dbReference type="InterPro" id="IPR043128">
    <property type="entry name" value="Rev_trsase/Diguanyl_cyclase"/>
</dbReference>
<evidence type="ECO:0000313" key="5">
    <source>
        <dbReference type="EMBL" id="MVA99613.1"/>
    </source>
</evidence>
<keyword evidence="3" id="KW-0472">Membrane</keyword>
<dbReference type="Proteomes" id="UP000463224">
    <property type="component" value="Unassembled WGS sequence"/>
</dbReference>
<evidence type="ECO:0000256" key="2">
    <source>
        <dbReference type="ARBA" id="ARBA00034247"/>
    </source>
</evidence>
<comment type="caution">
    <text evidence="5">The sequence shown here is derived from an EMBL/GenBank/DDBJ whole genome shotgun (WGS) entry which is preliminary data.</text>
</comment>
<dbReference type="InterPro" id="IPR050469">
    <property type="entry name" value="Diguanylate_Cyclase"/>
</dbReference>
<dbReference type="NCBIfam" id="TIGR00254">
    <property type="entry name" value="GGDEF"/>
    <property type="match status" value="1"/>
</dbReference>
<protein>
    <recommendedName>
        <fullName evidence="1">diguanylate cyclase</fullName>
        <ecNumber evidence="1">2.7.7.65</ecNumber>
    </recommendedName>
</protein>
<gene>
    <name evidence="5" type="ORF">GN330_20385</name>
</gene>
<feature type="transmembrane region" description="Helical" evidence="3">
    <location>
        <begin position="63"/>
        <end position="80"/>
    </location>
</feature>
<organism evidence="5 6">
    <name type="scientific">Nitratireductor arenosus</name>
    <dbReference type="NCBI Taxonomy" id="2682096"/>
    <lineage>
        <taxon>Bacteria</taxon>
        <taxon>Pseudomonadati</taxon>
        <taxon>Pseudomonadota</taxon>
        <taxon>Alphaproteobacteria</taxon>
        <taxon>Hyphomicrobiales</taxon>
        <taxon>Phyllobacteriaceae</taxon>
        <taxon>Nitratireductor</taxon>
    </lineage>
</organism>
<dbReference type="EC" id="2.7.7.65" evidence="1"/>
<feature type="transmembrane region" description="Helical" evidence="3">
    <location>
        <begin position="38"/>
        <end position="57"/>
    </location>
</feature>
<dbReference type="AlphaFoldDB" id="A0A844QNR9"/>
<dbReference type="Pfam" id="PF00990">
    <property type="entry name" value="GGDEF"/>
    <property type="match status" value="1"/>
</dbReference>
<dbReference type="CDD" id="cd01949">
    <property type="entry name" value="GGDEF"/>
    <property type="match status" value="1"/>
</dbReference>
<proteinExistence type="predicted"/>
<dbReference type="GO" id="GO:0005886">
    <property type="term" value="C:plasma membrane"/>
    <property type="evidence" value="ECO:0007669"/>
    <property type="project" value="TreeGrafter"/>
</dbReference>
<dbReference type="PANTHER" id="PTHR45138:SF9">
    <property type="entry name" value="DIGUANYLATE CYCLASE DGCM-RELATED"/>
    <property type="match status" value="1"/>
</dbReference>
<feature type="transmembrane region" description="Helical" evidence="3">
    <location>
        <begin position="185"/>
        <end position="210"/>
    </location>
</feature>
<keyword evidence="3" id="KW-0812">Transmembrane</keyword>
<dbReference type="SMART" id="SM00267">
    <property type="entry name" value="GGDEF"/>
    <property type="match status" value="1"/>
</dbReference>
<accession>A0A844QNR9</accession>
<reference evidence="5 6" key="1">
    <citation type="submission" date="2019-12" db="EMBL/GenBank/DDBJ databases">
        <title>Nitratireductor arenosus sp. nov., Isolated from sea sand, Jeju island, South Korea.</title>
        <authorList>
            <person name="Kim W."/>
        </authorList>
    </citation>
    <scope>NUCLEOTIDE SEQUENCE [LARGE SCALE GENOMIC DNA]</scope>
    <source>
        <strain evidence="5 6">CAU 1489</strain>
    </source>
</reference>
<evidence type="ECO:0000256" key="3">
    <source>
        <dbReference type="SAM" id="Phobius"/>
    </source>
</evidence>
<dbReference type="FunFam" id="3.30.70.270:FF:000001">
    <property type="entry name" value="Diguanylate cyclase domain protein"/>
    <property type="match status" value="1"/>
</dbReference>
<dbReference type="EMBL" id="WPHG01000006">
    <property type="protein sequence ID" value="MVA99613.1"/>
    <property type="molecule type" value="Genomic_DNA"/>
</dbReference>
<evidence type="ECO:0000256" key="1">
    <source>
        <dbReference type="ARBA" id="ARBA00012528"/>
    </source>
</evidence>
<dbReference type="InterPro" id="IPR029787">
    <property type="entry name" value="Nucleotide_cyclase"/>
</dbReference>
<feature type="domain" description="GGDEF" evidence="4">
    <location>
        <begin position="249"/>
        <end position="382"/>
    </location>
</feature>
<dbReference type="InterPro" id="IPR000160">
    <property type="entry name" value="GGDEF_dom"/>
</dbReference>
<feature type="transmembrane region" description="Helical" evidence="3">
    <location>
        <begin position="118"/>
        <end position="138"/>
    </location>
</feature>
<feature type="transmembrane region" description="Helical" evidence="3">
    <location>
        <begin position="150"/>
        <end position="173"/>
    </location>
</feature>
<keyword evidence="6" id="KW-1185">Reference proteome</keyword>
<comment type="catalytic activity">
    <reaction evidence="2">
        <text>2 GTP = 3',3'-c-di-GMP + 2 diphosphate</text>
        <dbReference type="Rhea" id="RHEA:24898"/>
        <dbReference type="ChEBI" id="CHEBI:33019"/>
        <dbReference type="ChEBI" id="CHEBI:37565"/>
        <dbReference type="ChEBI" id="CHEBI:58805"/>
        <dbReference type="EC" id="2.7.7.65"/>
    </reaction>
</comment>